<keyword evidence="3" id="KW-0732">Signal</keyword>
<evidence type="ECO:0000259" key="6">
    <source>
        <dbReference type="Pfam" id="PF07980"/>
    </source>
</evidence>
<dbReference type="PROSITE" id="PS51257">
    <property type="entry name" value="PROKAR_LIPOPROTEIN"/>
    <property type="match status" value="1"/>
</dbReference>
<evidence type="ECO:0000256" key="5">
    <source>
        <dbReference type="ARBA" id="ARBA00023237"/>
    </source>
</evidence>
<evidence type="ECO:0000256" key="3">
    <source>
        <dbReference type="ARBA" id="ARBA00022729"/>
    </source>
</evidence>
<dbReference type="Gene3D" id="1.25.40.390">
    <property type="match status" value="1"/>
</dbReference>
<dbReference type="InterPro" id="IPR011990">
    <property type="entry name" value="TPR-like_helical_dom_sf"/>
</dbReference>
<keyword evidence="8" id="KW-1185">Reference proteome</keyword>
<reference evidence="7 8" key="1">
    <citation type="submission" date="2017-04" db="EMBL/GenBank/DDBJ databases">
        <authorList>
            <person name="Afonso C.L."/>
            <person name="Miller P.J."/>
            <person name="Scott M.A."/>
            <person name="Spackman E."/>
            <person name="Goraichik I."/>
            <person name="Dimitrov K.M."/>
            <person name="Suarez D.L."/>
            <person name="Swayne D.E."/>
        </authorList>
    </citation>
    <scope>NUCLEOTIDE SEQUENCE [LARGE SCALE GENOMIC DNA]</scope>
    <source>
        <strain evidence="7 8">DSM 21164</strain>
    </source>
</reference>
<dbReference type="InterPro" id="IPR012944">
    <property type="entry name" value="SusD_RagB_dom"/>
</dbReference>
<dbReference type="Pfam" id="PF07980">
    <property type="entry name" value="SusD_RagB"/>
    <property type="match status" value="1"/>
</dbReference>
<proteinExistence type="inferred from homology"/>
<sequence>MNRLIKLNFICGILLFTYGCTNLDEVLEDELTTQFSDNGVTVIEGATAGGVLPSGNLTASYNGIRNGSAGHGSFYSVQTVSSDEMAIGQKGGDWFDGGIWLQMHRHTFDASSGPLNDTWNNAYAGIGEANLALAGNLSPNEAAQARVIRAFQHFRLMDLFGRIKIITASGVDAPQTTRLDAFNFIESELLSVLGITAVTPGMDLSGSALGTAAQPYIINQYAALSLLAKLYLNAQVYTGTARFNEADIAATYVIDNGPYMLSTSATSIPNLAKRPEVDTDPENLTGYAAIFAPNNQFNPEMIWSIYYDAVSAGGMNFSQMNFHYSTQLTYALDQQPWNGYQVLEEFYNSYDNTDLRKEASFLAGPQTDFSGNALLDFAADDDNLVLNYTPAISELEPNSPRESGVRAKKFSFQLFGRQEMNNDYPIFRLGDIHLMRAEAKSRAAGDWSLSLPDVNALRDRAGLGPLGTIDADTFLAERGKEMFQESSRRTDLIRFGKWGDSWWEKTNSDAYRTIFPIPFAQIQAVGSGLTQNPGY</sequence>
<comment type="subcellular location">
    <subcellularLocation>
        <location evidence="1">Cell outer membrane</location>
    </subcellularLocation>
</comment>
<dbReference type="EMBL" id="FWXO01000001">
    <property type="protein sequence ID" value="SMC44730.1"/>
    <property type="molecule type" value="Genomic_DNA"/>
</dbReference>
<gene>
    <name evidence="7" type="ORF">SAMN05660703_1275</name>
</gene>
<evidence type="ECO:0000256" key="4">
    <source>
        <dbReference type="ARBA" id="ARBA00023136"/>
    </source>
</evidence>
<keyword evidence="4" id="KW-0472">Membrane</keyword>
<evidence type="ECO:0000256" key="2">
    <source>
        <dbReference type="ARBA" id="ARBA00006275"/>
    </source>
</evidence>
<dbReference type="RefSeq" id="WP_084060742.1">
    <property type="nucleotide sequence ID" value="NZ_FWXO01000001.1"/>
</dbReference>
<name>A0A1W1Z8G7_9FLAO</name>
<evidence type="ECO:0000256" key="1">
    <source>
        <dbReference type="ARBA" id="ARBA00004442"/>
    </source>
</evidence>
<dbReference type="SUPFAM" id="SSF48452">
    <property type="entry name" value="TPR-like"/>
    <property type="match status" value="1"/>
</dbReference>
<evidence type="ECO:0000313" key="8">
    <source>
        <dbReference type="Proteomes" id="UP000192360"/>
    </source>
</evidence>
<dbReference type="Proteomes" id="UP000192360">
    <property type="component" value="Unassembled WGS sequence"/>
</dbReference>
<protein>
    <submittedName>
        <fullName evidence="7">Starch-binding associating with outer membrane</fullName>
    </submittedName>
</protein>
<comment type="similarity">
    <text evidence="2">Belongs to the SusD family.</text>
</comment>
<keyword evidence="5" id="KW-0998">Cell outer membrane</keyword>
<dbReference type="GO" id="GO:0009279">
    <property type="term" value="C:cell outer membrane"/>
    <property type="evidence" value="ECO:0007669"/>
    <property type="project" value="UniProtKB-SubCell"/>
</dbReference>
<dbReference type="OrthoDB" id="5694214at2"/>
<feature type="domain" description="RagB/SusD" evidence="6">
    <location>
        <begin position="299"/>
        <end position="535"/>
    </location>
</feature>
<dbReference type="STRING" id="504486.SAMN05660703_1275"/>
<accession>A0A1W1Z8G7</accession>
<evidence type="ECO:0000313" key="7">
    <source>
        <dbReference type="EMBL" id="SMC44730.1"/>
    </source>
</evidence>
<dbReference type="AlphaFoldDB" id="A0A1W1Z8G7"/>
<organism evidence="7 8">
    <name type="scientific">Cellulophaga tyrosinoxydans</name>
    <dbReference type="NCBI Taxonomy" id="504486"/>
    <lineage>
        <taxon>Bacteria</taxon>
        <taxon>Pseudomonadati</taxon>
        <taxon>Bacteroidota</taxon>
        <taxon>Flavobacteriia</taxon>
        <taxon>Flavobacteriales</taxon>
        <taxon>Flavobacteriaceae</taxon>
        <taxon>Cellulophaga</taxon>
    </lineage>
</organism>